<sequence>MDLRERYSSHTRVNHISQIFRPFQHPPLGSNSRSICPYGCFGSDQAFEEQSLRIQDSSNFGANSRYAWHMMGLR</sequence>
<keyword evidence="2" id="KW-1185">Reference proteome</keyword>
<comment type="caution">
    <text evidence="1">The sequence shown here is derived from an EMBL/GenBank/DDBJ whole genome shotgun (WGS) entry which is preliminary data.</text>
</comment>
<evidence type="ECO:0000313" key="2">
    <source>
        <dbReference type="Proteomes" id="UP001605036"/>
    </source>
</evidence>
<dbReference type="AlphaFoldDB" id="A0ABD1Z2Z1"/>
<gene>
    <name evidence="1" type="ORF">R1flu_009457</name>
</gene>
<dbReference type="Proteomes" id="UP001605036">
    <property type="component" value="Unassembled WGS sequence"/>
</dbReference>
<dbReference type="EMBL" id="JBHFFA010000002">
    <property type="protein sequence ID" value="KAL2641870.1"/>
    <property type="molecule type" value="Genomic_DNA"/>
</dbReference>
<evidence type="ECO:0000313" key="1">
    <source>
        <dbReference type="EMBL" id="KAL2641870.1"/>
    </source>
</evidence>
<reference evidence="1 2" key="1">
    <citation type="submission" date="2024-09" db="EMBL/GenBank/DDBJ databases">
        <title>Chromosome-scale assembly of Riccia fluitans.</title>
        <authorList>
            <person name="Paukszto L."/>
            <person name="Sawicki J."/>
            <person name="Karawczyk K."/>
            <person name="Piernik-Szablinska J."/>
            <person name="Szczecinska M."/>
            <person name="Mazdziarz M."/>
        </authorList>
    </citation>
    <scope>NUCLEOTIDE SEQUENCE [LARGE SCALE GENOMIC DNA]</scope>
    <source>
        <strain evidence="1">Rf_01</strain>
        <tissue evidence="1">Aerial parts of the thallus</tissue>
    </source>
</reference>
<accession>A0ABD1Z2Z1</accession>
<organism evidence="1 2">
    <name type="scientific">Riccia fluitans</name>
    <dbReference type="NCBI Taxonomy" id="41844"/>
    <lineage>
        <taxon>Eukaryota</taxon>
        <taxon>Viridiplantae</taxon>
        <taxon>Streptophyta</taxon>
        <taxon>Embryophyta</taxon>
        <taxon>Marchantiophyta</taxon>
        <taxon>Marchantiopsida</taxon>
        <taxon>Marchantiidae</taxon>
        <taxon>Marchantiales</taxon>
        <taxon>Ricciaceae</taxon>
        <taxon>Riccia</taxon>
    </lineage>
</organism>
<proteinExistence type="predicted"/>
<protein>
    <submittedName>
        <fullName evidence="1">Uncharacterized protein</fullName>
    </submittedName>
</protein>
<name>A0ABD1Z2Z1_9MARC</name>